<dbReference type="PROSITE" id="PS01031">
    <property type="entry name" value="SHSP"/>
    <property type="match status" value="1"/>
</dbReference>
<proteinExistence type="inferred from homology"/>
<evidence type="ECO:0000313" key="4">
    <source>
        <dbReference type="EMBL" id="GJF16661.1"/>
    </source>
</evidence>
<feature type="domain" description="SHSP" evidence="3">
    <location>
        <begin position="24"/>
        <end position="135"/>
    </location>
</feature>
<dbReference type="PANTHER" id="PTHR11527">
    <property type="entry name" value="HEAT-SHOCK PROTEIN 20 FAMILY MEMBER"/>
    <property type="match status" value="1"/>
</dbReference>
<evidence type="ECO:0000313" key="5">
    <source>
        <dbReference type="Proteomes" id="UP001060504"/>
    </source>
</evidence>
<evidence type="ECO:0000259" key="3">
    <source>
        <dbReference type="PROSITE" id="PS01031"/>
    </source>
</evidence>
<dbReference type="Pfam" id="PF00011">
    <property type="entry name" value="HSP20"/>
    <property type="match status" value="1"/>
</dbReference>
<evidence type="ECO:0000256" key="2">
    <source>
        <dbReference type="RuleBase" id="RU003616"/>
    </source>
</evidence>
<organism evidence="4 5">
    <name type="scientific">Mycolicibacterium cyprinidarum</name>
    <dbReference type="NCBI Taxonomy" id="2860311"/>
    <lineage>
        <taxon>Bacteria</taxon>
        <taxon>Bacillati</taxon>
        <taxon>Actinomycetota</taxon>
        <taxon>Actinomycetes</taxon>
        <taxon>Mycobacteriales</taxon>
        <taxon>Mycobacteriaceae</taxon>
        <taxon>Mycolicibacterium</taxon>
    </lineage>
</organism>
<dbReference type="InterPro" id="IPR002068">
    <property type="entry name" value="A-crystallin/Hsp20_dom"/>
</dbReference>
<name>A0ABQ4VAM5_9MYCO</name>
<dbReference type="CDD" id="cd06464">
    <property type="entry name" value="ACD_sHsps-like"/>
    <property type="match status" value="1"/>
</dbReference>
<dbReference type="Gene3D" id="2.60.40.790">
    <property type="match status" value="1"/>
</dbReference>
<protein>
    <submittedName>
        <fullName evidence="4">Heat-shock protein Hsp20</fullName>
    </submittedName>
</protein>
<keyword evidence="5" id="KW-1185">Reference proteome</keyword>
<dbReference type="Proteomes" id="UP001060504">
    <property type="component" value="Unassembled WGS sequence"/>
</dbReference>
<evidence type="ECO:0000256" key="1">
    <source>
        <dbReference type="PROSITE-ProRule" id="PRU00285"/>
    </source>
</evidence>
<comment type="caution">
    <text evidence="4">The sequence shown here is derived from an EMBL/GenBank/DDBJ whole genome shotgun (WGS) entry which is preliminary data.</text>
</comment>
<sequence>MLRFDPFSDLDAVTRSLLTSQTGSNRIPRFMPMDLCKIDDHYVLTADLPGIDPGSVDVDVDNGTLTVSAHRTARSEESVQWLTNERFFGTYRRQLSLGEGVDTSAIAATYENGVLTVTIPVAERAKARKIDVAHSGAQKSIEPTTVDSS</sequence>
<dbReference type="InterPro" id="IPR008978">
    <property type="entry name" value="HSP20-like_chaperone"/>
</dbReference>
<gene>
    <name evidence="4" type="ORF">NGTWS1702_21910</name>
</gene>
<reference evidence="4 5" key="1">
    <citation type="submission" date="2021-08" db="EMBL/GenBank/DDBJ databases">
        <title>Draft genome sequence of Mycolicibacterium sp. NGTWS1702 strain.</title>
        <authorList>
            <person name="Matsumoto M."/>
            <person name="Tang B.C.C."/>
            <person name="Machida Y."/>
            <person name="Matoyama H."/>
            <person name="Kishihara T."/>
            <person name="Sato S."/>
            <person name="Kondo I."/>
            <person name="Sano M."/>
            <person name="Kato G."/>
        </authorList>
    </citation>
    <scope>NUCLEOTIDE SEQUENCE [LARGE SCALE GENOMIC DNA]</scope>
    <source>
        <strain evidence="4 5">NGTWSNA01</strain>
    </source>
</reference>
<accession>A0ABQ4VAM5</accession>
<dbReference type="EMBL" id="BPRH01002296">
    <property type="protein sequence ID" value="GJF16661.1"/>
    <property type="molecule type" value="Genomic_DNA"/>
</dbReference>
<dbReference type="InterPro" id="IPR031107">
    <property type="entry name" value="Small_HSP"/>
</dbReference>
<comment type="similarity">
    <text evidence="1 2">Belongs to the small heat shock protein (HSP20) family.</text>
</comment>
<dbReference type="SUPFAM" id="SSF49764">
    <property type="entry name" value="HSP20-like chaperones"/>
    <property type="match status" value="1"/>
</dbReference>